<keyword evidence="3" id="KW-1185">Reference proteome</keyword>
<evidence type="ECO:0000313" key="2">
    <source>
        <dbReference type="EMBL" id="GAA4491410.1"/>
    </source>
</evidence>
<comment type="caution">
    <text evidence="2">The sequence shown here is derived from an EMBL/GenBank/DDBJ whole genome shotgun (WGS) entry which is preliminary data.</text>
</comment>
<evidence type="ECO:0000313" key="3">
    <source>
        <dbReference type="Proteomes" id="UP001500731"/>
    </source>
</evidence>
<evidence type="ECO:0000256" key="1">
    <source>
        <dbReference type="SAM" id="SignalP"/>
    </source>
</evidence>
<name>A0ABP8PS18_9MICO</name>
<organism evidence="2 3">
    <name type="scientific">Microbacterium panaciterrae</name>
    <dbReference type="NCBI Taxonomy" id="985759"/>
    <lineage>
        <taxon>Bacteria</taxon>
        <taxon>Bacillati</taxon>
        <taxon>Actinomycetota</taxon>
        <taxon>Actinomycetes</taxon>
        <taxon>Micrococcales</taxon>
        <taxon>Microbacteriaceae</taxon>
        <taxon>Microbacterium</taxon>
    </lineage>
</organism>
<gene>
    <name evidence="2" type="ORF">GCM10023171_35280</name>
</gene>
<protein>
    <submittedName>
        <fullName evidence="2">Sugar ABC transporter substrate-binding protein</fullName>
    </submittedName>
</protein>
<dbReference type="InterPro" id="IPR050490">
    <property type="entry name" value="Bact_solute-bd_prot1"/>
</dbReference>
<reference evidence="3" key="1">
    <citation type="journal article" date="2019" name="Int. J. Syst. Evol. Microbiol.">
        <title>The Global Catalogue of Microorganisms (GCM) 10K type strain sequencing project: providing services to taxonomists for standard genome sequencing and annotation.</title>
        <authorList>
            <consortium name="The Broad Institute Genomics Platform"/>
            <consortium name="The Broad Institute Genome Sequencing Center for Infectious Disease"/>
            <person name="Wu L."/>
            <person name="Ma J."/>
        </authorList>
    </citation>
    <scope>NUCLEOTIDE SEQUENCE [LARGE SCALE GENOMIC DNA]</scope>
    <source>
        <strain evidence="3">JCM 17839</strain>
    </source>
</reference>
<dbReference type="Pfam" id="PF01547">
    <property type="entry name" value="SBP_bac_1"/>
    <property type="match status" value="1"/>
</dbReference>
<dbReference type="InterPro" id="IPR006059">
    <property type="entry name" value="SBP"/>
</dbReference>
<dbReference type="PANTHER" id="PTHR43649">
    <property type="entry name" value="ARABINOSE-BINDING PROTEIN-RELATED"/>
    <property type="match status" value="1"/>
</dbReference>
<proteinExistence type="predicted"/>
<dbReference type="RefSeq" id="WP_345188770.1">
    <property type="nucleotide sequence ID" value="NZ_BAABGP010000024.1"/>
</dbReference>
<dbReference type="Proteomes" id="UP001500731">
    <property type="component" value="Unassembled WGS sequence"/>
</dbReference>
<dbReference type="SUPFAM" id="SSF53850">
    <property type="entry name" value="Periplasmic binding protein-like II"/>
    <property type="match status" value="1"/>
</dbReference>
<sequence length="440" mass="46969">MSMHHRKLGKFGAAVGLIVAGAIALAGCSSGGSTGGVTTVTVMYQANEFTPDMVKAFEKDNPDIKINLIEPDDARLNAMVTAGDPPDLVRSGPSANLFARGLALPLDDYIAKSTVIKEADLVAANDAWKWDGTTRGKGKRYGLLKDWSPDVSFWQNTQILKDAGIEPFSTTEPTTWDQLLTVAKQLKAAGVENAVGLEWQWGLGGLLGAMVNQGGETLYNKDLTEINLENPVAYRSLQWLADYASSGAGVTSENPLADGWDLPSFQTGKMALSLDGYWLGGNLAGDDAASVRDHVQLIPAPTWEVGGKRYNPVVGGIGGYIPVGSKHPDQAWRVMEYFFGGAPAEERSKSGWGLPALQSLWGNLPTALPFQASAVDTVNSELKYIAIGEDSPYLTGTVLTDALNSEIIALSKGQISVEDAAKKIQDQVNVVLKETKDQLG</sequence>
<dbReference type="PROSITE" id="PS51257">
    <property type="entry name" value="PROKAR_LIPOPROTEIN"/>
    <property type="match status" value="1"/>
</dbReference>
<keyword evidence="1" id="KW-0732">Signal</keyword>
<dbReference type="EMBL" id="BAABGP010000024">
    <property type="protein sequence ID" value="GAA4491410.1"/>
    <property type="molecule type" value="Genomic_DNA"/>
</dbReference>
<feature type="signal peptide" evidence="1">
    <location>
        <begin position="1"/>
        <end position="26"/>
    </location>
</feature>
<dbReference type="Gene3D" id="3.40.190.10">
    <property type="entry name" value="Periplasmic binding protein-like II"/>
    <property type="match status" value="1"/>
</dbReference>
<dbReference type="PANTHER" id="PTHR43649:SF12">
    <property type="entry name" value="DIACETYLCHITOBIOSE BINDING PROTEIN DASA"/>
    <property type="match status" value="1"/>
</dbReference>
<accession>A0ABP8PS18</accession>
<feature type="chain" id="PRO_5045751519" evidence="1">
    <location>
        <begin position="27"/>
        <end position="440"/>
    </location>
</feature>